<evidence type="ECO:0000313" key="4">
    <source>
        <dbReference type="EMBL" id="VEL31872.1"/>
    </source>
</evidence>
<dbReference type="Gene3D" id="1.20.930.10">
    <property type="entry name" value="Conserved domain common to transcription factors TFIIS, elongin A, CRSP70"/>
    <property type="match status" value="1"/>
</dbReference>
<feature type="region of interest" description="Disordered" evidence="2">
    <location>
        <begin position="197"/>
        <end position="219"/>
    </location>
</feature>
<dbReference type="EMBL" id="CAAALY010127478">
    <property type="protein sequence ID" value="VEL31872.1"/>
    <property type="molecule type" value="Genomic_DNA"/>
</dbReference>
<dbReference type="GO" id="GO:0005634">
    <property type="term" value="C:nucleus"/>
    <property type="evidence" value="ECO:0007669"/>
    <property type="project" value="UniProtKB-SubCell"/>
</dbReference>
<dbReference type="Proteomes" id="UP000784294">
    <property type="component" value="Unassembled WGS sequence"/>
</dbReference>
<dbReference type="Pfam" id="PF08711">
    <property type="entry name" value="Med26"/>
    <property type="match status" value="1"/>
</dbReference>
<feature type="compositionally biased region" description="Basic and acidic residues" evidence="2">
    <location>
        <begin position="200"/>
        <end position="219"/>
    </location>
</feature>
<proteinExistence type="predicted"/>
<reference evidence="4" key="1">
    <citation type="submission" date="2018-11" db="EMBL/GenBank/DDBJ databases">
        <authorList>
            <consortium name="Pathogen Informatics"/>
        </authorList>
    </citation>
    <scope>NUCLEOTIDE SEQUENCE</scope>
</reference>
<dbReference type="GO" id="GO:0000785">
    <property type="term" value="C:chromatin"/>
    <property type="evidence" value="ECO:0007669"/>
    <property type="project" value="TreeGrafter"/>
</dbReference>
<dbReference type="OrthoDB" id="2138378at2759"/>
<dbReference type="PANTHER" id="PTHR46557:SF1">
    <property type="entry name" value="SERINE_THREONINE-PROTEIN PHOSPHATASE 1 REGULATORY SUBUNIT 10"/>
    <property type="match status" value="1"/>
</dbReference>
<accession>A0A448XA74</accession>
<dbReference type="AlphaFoldDB" id="A0A448XA74"/>
<name>A0A448XA74_9PLAT</name>
<dbReference type="GO" id="GO:0072357">
    <property type="term" value="C:PTW/PP1 phosphatase complex"/>
    <property type="evidence" value="ECO:0007669"/>
    <property type="project" value="TreeGrafter"/>
</dbReference>
<dbReference type="GO" id="GO:0008157">
    <property type="term" value="F:protein phosphatase 1 binding"/>
    <property type="evidence" value="ECO:0007669"/>
    <property type="project" value="TreeGrafter"/>
</dbReference>
<dbReference type="InterPro" id="IPR035441">
    <property type="entry name" value="TFIIS/LEDGF_dom_sf"/>
</dbReference>
<evidence type="ECO:0000259" key="3">
    <source>
        <dbReference type="PROSITE" id="PS51319"/>
    </source>
</evidence>
<keyword evidence="1" id="KW-0539">Nucleus</keyword>
<protein>
    <recommendedName>
        <fullName evidence="3">TFIIS N-terminal domain-containing protein</fullName>
    </recommendedName>
</protein>
<dbReference type="PROSITE" id="PS51319">
    <property type="entry name" value="TFIIS_N"/>
    <property type="match status" value="1"/>
</dbReference>
<dbReference type="InterPro" id="IPR017923">
    <property type="entry name" value="TFIIS_N"/>
</dbReference>
<dbReference type="SUPFAM" id="SSF47676">
    <property type="entry name" value="Conserved domain common to transcription factors TFIIS, elongin A, CRSP70"/>
    <property type="match status" value="1"/>
</dbReference>
<keyword evidence="5" id="KW-1185">Reference proteome</keyword>
<comment type="subcellular location">
    <subcellularLocation>
        <location evidence="1">Nucleus</location>
    </subcellularLocation>
</comment>
<evidence type="ECO:0000313" key="5">
    <source>
        <dbReference type="Proteomes" id="UP000784294"/>
    </source>
</evidence>
<comment type="caution">
    <text evidence="4">The sequence shown here is derived from an EMBL/GenBank/DDBJ whole genome shotgun (WGS) entry which is preliminary data.</text>
</comment>
<evidence type="ECO:0000256" key="1">
    <source>
        <dbReference type="PROSITE-ProRule" id="PRU00649"/>
    </source>
</evidence>
<feature type="domain" description="TFIIS N-terminal" evidence="3">
    <location>
        <begin position="72"/>
        <end position="146"/>
    </location>
</feature>
<dbReference type="PANTHER" id="PTHR46557">
    <property type="entry name" value="SERINE/THREONINE-PROTEIN PHOSPHATASE 1 REGULATORY SUBUNIT 10-RELATED"/>
    <property type="match status" value="1"/>
</dbReference>
<evidence type="ECO:0000256" key="2">
    <source>
        <dbReference type="SAM" id="MobiDB-lite"/>
    </source>
</evidence>
<organism evidence="4 5">
    <name type="scientific">Protopolystoma xenopodis</name>
    <dbReference type="NCBI Taxonomy" id="117903"/>
    <lineage>
        <taxon>Eukaryota</taxon>
        <taxon>Metazoa</taxon>
        <taxon>Spiralia</taxon>
        <taxon>Lophotrochozoa</taxon>
        <taxon>Platyhelminthes</taxon>
        <taxon>Monogenea</taxon>
        <taxon>Polyopisthocotylea</taxon>
        <taxon>Polystomatidea</taxon>
        <taxon>Polystomatidae</taxon>
        <taxon>Protopolystoma</taxon>
    </lineage>
</organism>
<gene>
    <name evidence="4" type="ORF">PXEA_LOCUS25312</name>
</gene>
<sequence>MQRVSSDPDKLLDAYKDHLNDNGGVLKESVRQLIALMLDTRDKLVPKCLSLCIIAASEIHVQAELCREGAWDILLKWLQEALKEENYAFLIELLNVYLNLPVGLDQLTQNVCPKLINTLSKRCENETVRALAGEIVKKWKQFTAEPPNKKKKEELPNKVVNKMPDEIEAKSEQKKRTVKKPPTVMRTAGIEEVEAIQPKSRSEVMSKRPAKPEPEKVQIEPIESFHQKIIVNPGEPKKGRLLCFHNLCRCP</sequence>